<accession>A0ABW4RXK8</accession>
<comment type="caution">
    <text evidence="1">The sequence shown here is derived from an EMBL/GenBank/DDBJ whole genome shotgun (WGS) entry which is preliminary data.</text>
</comment>
<gene>
    <name evidence="1" type="ORF">ACFSCS_12800</name>
</gene>
<name>A0ABW4RXK8_9ACTN</name>
<evidence type="ECO:0000313" key="1">
    <source>
        <dbReference type="EMBL" id="MFD1891051.1"/>
    </source>
</evidence>
<keyword evidence="2" id="KW-1185">Reference proteome</keyword>
<proteinExistence type="predicted"/>
<dbReference type="RefSeq" id="WP_343874263.1">
    <property type="nucleotide sequence ID" value="NZ_BAAAIX010000026.1"/>
</dbReference>
<dbReference type="Proteomes" id="UP001597326">
    <property type="component" value="Unassembled WGS sequence"/>
</dbReference>
<reference evidence="2" key="1">
    <citation type="journal article" date="2019" name="Int. J. Syst. Evol. Microbiol.">
        <title>The Global Catalogue of Microorganisms (GCM) 10K type strain sequencing project: providing services to taxonomists for standard genome sequencing and annotation.</title>
        <authorList>
            <consortium name="The Broad Institute Genomics Platform"/>
            <consortium name="The Broad Institute Genome Sequencing Center for Infectious Disease"/>
            <person name="Wu L."/>
            <person name="Ma J."/>
        </authorList>
    </citation>
    <scope>NUCLEOTIDE SEQUENCE [LARGE SCALE GENOMIC DNA]</scope>
    <source>
        <strain evidence="2">CAIM 431</strain>
    </source>
</reference>
<dbReference type="EMBL" id="JBHUFZ010000028">
    <property type="protein sequence ID" value="MFD1891051.1"/>
    <property type="molecule type" value="Genomic_DNA"/>
</dbReference>
<evidence type="ECO:0000313" key="2">
    <source>
        <dbReference type="Proteomes" id="UP001597326"/>
    </source>
</evidence>
<organism evidence="1 2">
    <name type="scientific">Luteococcus peritonei</name>
    <dbReference type="NCBI Taxonomy" id="88874"/>
    <lineage>
        <taxon>Bacteria</taxon>
        <taxon>Bacillati</taxon>
        <taxon>Actinomycetota</taxon>
        <taxon>Actinomycetes</taxon>
        <taxon>Propionibacteriales</taxon>
        <taxon>Propionibacteriaceae</taxon>
        <taxon>Luteococcus</taxon>
    </lineage>
</organism>
<protein>
    <submittedName>
        <fullName evidence="1">Uncharacterized protein</fullName>
    </submittedName>
</protein>
<sequence>MEIPVLQYLAREMNSDEMLVGFGLPWQDKLRNLPHVARLAPEA</sequence>